<organism evidence="1 2">
    <name type="scientific">Streblomastix strix</name>
    <dbReference type="NCBI Taxonomy" id="222440"/>
    <lineage>
        <taxon>Eukaryota</taxon>
        <taxon>Metamonada</taxon>
        <taxon>Preaxostyla</taxon>
        <taxon>Oxymonadida</taxon>
        <taxon>Streblomastigidae</taxon>
        <taxon>Streblomastix</taxon>
    </lineage>
</organism>
<evidence type="ECO:0000313" key="2">
    <source>
        <dbReference type="Proteomes" id="UP000324800"/>
    </source>
</evidence>
<evidence type="ECO:0000313" key="1">
    <source>
        <dbReference type="EMBL" id="KAA6387038.1"/>
    </source>
</evidence>
<dbReference type="Proteomes" id="UP000324800">
    <property type="component" value="Unassembled WGS sequence"/>
</dbReference>
<protein>
    <submittedName>
        <fullName evidence="1">Uncharacterized protein</fullName>
    </submittedName>
</protein>
<name>A0A5J4VWV9_9EUKA</name>
<proteinExistence type="predicted"/>
<dbReference type="EMBL" id="SNRW01004546">
    <property type="protein sequence ID" value="KAA6387038.1"/>
    <property type="molecule type" value="Genomic_DNA"/>
</dbReference>
<gene>
    <name evidence="1" type="ORF">EZS28_017433</name>
</gene>
<accession>A0A5J4VWV9</accession>
<comment type="caution">
    <text evidence="1">The sequence shown here is derived from an EMBL/GenBank/DDBJ whole genome shotgun (WGS) entry which is preliminary data.</text>
</comment>
<sequence length="77" mass="8710">MCWKDKQIDVDLRCMFKNLWTISGVVAIKKQKERMVQSKTLTKPQIFVQLIIHGTGAAPCAGVEQVAFYAREVGELN</sequence>
<dbReference type="AlphaFoldDB" id="A0A5J4VWV9"/>
<reference evidence="1 2" key="1">
    <citation type="submission" date="2019-03" db="EMBL/GenBank/DDBJ databases">
        <title>Single cell metagenomics reveals metabolic interactions within the superorganism composed of flagellate Streblomastix strix and complex community of Bacteroidetes bacteria on its surface.</title>
        <authorList>
            <person name="Treitli S.C."/>
            <person name="Kolisko M."/>
            <person name="Husnik F."/>
            <person name="Keeling P."/>
            <person name="Hampl V."/>
        </authorList>
    </citation>
    <scope>NUCLEOTIDE SEQUENCE [LARGE SCALE GENOMIC DNA]</scope>
    <source>
        <strain evidence="1">ST1C</strain>
    </source>
</reference>